<sequence>MVRVKKRASKRQTTKQREKVNKKVREHHRKQRREAKRNPNQQWRSRRRDDPGIPNSFPFKEQLLSEIEHNRHIAEVNQMNAQAETRGQDDSDASSVQEEEQPLEPAPGFEETLNLPHAPILHRSFSELVANRNDIQIVIYVLDARDPISFESSWLQQQFTSQSPTLVFALSRADCVPQEVLTAWVYRLMAEKHAVFPVAVPPTTSPAGVDALAEYLAPKLKKRAVCVCGLENVGKTSLATALQGAFQENKQEHIVFDTPALLPSKLFEDVGDGDEDEDEEDEEQEDEEQEDEEQEDEEQEDEEEEMEDEDEEEVESQHIMLKMALQHIENQQQKFYWTLCRNQGNMQRVHEPEMLVRTLLSRVAHPEDLMLLYNTPAFGTTQPTHMILSEDLAVDEERLDRLQQALEKADADTEQFLLGVARSVGRLKRKGVPDTLGAARRVLRDWSHAAIGYYAKPYDRVKTVQTKGSKAEKQRWNEAQDKVARLSSLVLPRKNWREVWHNRELRLNSLPHGVFDQDELQFAEEFDDQPSESDEDQDDVPVYGEDSQESASELEEQSSEELQGEPEPNLAPTHTQLKKSRKTLNLAQDNKSLKRSKAGSSPSAAPSAPRKKANVPKPGEAYNLQAYF</sequence>
<feature type="compositionally biased region" description="Acidic residues" evidence="5">
    <location>
        <begin position="525"/>
        <end position="539"/>
    </location>
</feature>
<dbReference type="Proteomes" id="UP001219567">
    <property type="component" value="Chromosome 6"/>
</dbReference>
<evidence type="ECO:0000256" key="4">
    <source>
        <dbReference type="ARBA" id="ARBA00023242"/>
    </source>
</evidence>
<feature type="domain" description="Guanine nucleotide-binding protein-like 3 N-terminal" evidence="6">
    <location>
        <begin position="14"/>
        <end position="87"/>
    </location>
</feature>
<feature type="region of interest" description="Disordered" evidence="5">
    <location>
        <begin position="1"/>
        <end position="58"/>
    </location>
</feature>
<dbReference type="Gene3D" id="1.10.1580.10">
    <property type="match status" value="1"/>
</dbReference>
<comment type="subcellular location">
    <subcellularLocation>
        <location evidence="1">Nucleus</location>
    </subcellularLocation>
</comment>
<feature type="compositionally biased region" description="Acidic residues" evidence="5">
    <location>
        <begin position="546"/>
        <end position="564"/>
    </location>
</feature>
<dbReference type="InterPro" id="IPR050755">
    <property type="entry name" value="TRAFAC_YlqF/YawG_RiboMat"/>
</dbReference>
<dbReference type="InterPro" id="IPR027417">
    <property type="entry name" value="P-loop_NTPase"/>
</dbReference>
<evidence type="ECO:0000313" key="7">
    <source>
        <dbReference type="EMBL" id="WFD00852.1"/>
    </source>
</evidence>
<feature type="region of interest" description="Disordered" evidence="5">
    <location>
        <begin position="81"/>
        <end position="112"/>
    </location>
</feature>
<feature type="region of interest" description="Disordered" evidence="5">
    <location>
        <begin position="525"/>
        <end position="628"/>
    </location>
</feature>
<keyword evidence="3" id="KW-0342">GTP-binding</keyword>
<protein>
    <recommendedName>
        <fullName evidence="6">Guanine nucleotide-binding protein-like 3 N-terminal domain-containing protein</fullName>
    </recommendedName>
</protein>
<keyword evidence="4" id="KW-0539">Nucleus</keyword>
<dbReference type="GO" id="GO:0005730">
    <property type="term" value="C:nucleolus"/>
    <property type="evidence" value="ECO:0007669"/>
    <property type="project" value="TreeGrafter"/>
</dbReference>
<dbReference type="AlphaFoldDB" id="A0AAJ5YYA3"/>
<dbReference type="PANTHER" id="PTHR11089:SF30">
    <property type="entry name" value="GUANINE NUCLEOTIDE-BINDING PROTEIN-LIKE 3 HOMOLOG"/>
    <property type="match status" value="1"/>
</dbReference>
<evidence type="ECO:0000259" key="6">
    <source>
        <dbReference type="Pfam" id="PF08701"/>
    </source>
</evidence>
<evidence type="ECO:0000256" key="3">
    <source>
        <dbReference type="ARBA" id="ARBA00023134"/>
    </source>
</evidence>
<gene>
    <name evidence="7" type="ORF">MYAM1_003607</name>
</gene>
<feature type="compositionally biased region" description="Basic residues" evidence="5">
    <location>
        <begin position="24"/>
        <end position="35"/>
    </location>
</feature>
<dbReference type="InterPro" id="IPR014813">
    <property type="entry name" value="Gnl3_N_dom"/>
</dbReference>
<dbReference type="GO" id="GO:0005525">
    <property type="term" value="F:GTP binding"/>
    <property type="evidence" value="ECO:0007669"/>
    <property type="project" value="UniProtKB-KW"/>
</dbReference>
<dbReference type="EMBL" id="CP119948">
    <property type="protein sequence ID" value="WFD00852.1"/>
    <property type="molecule type" value="Genomic_DNA"/>
</dbReference>
<organism evidence="7 8">
    <name type="scientific">Malassezia yamatoensis</name>
    <dbReference type="NCBI Taxonomy" id="253288"/>
    <lineage>
        <taxon>Eukaryota</taxon>
        <taxon>Fungi</taxon>
        <taxon>Dikarya</taxon>
        <taxon>Basidiomycota</taxon>
        <taxon>Ustilaginomycotina</taxon>
        <taxon>Malasseziomycetes</taxon>
        <taxon>Malasseziales</taxon>
        <taxon>Malasseziaceae</taxon>
        <taxon>Malassezia</taxon>
    </lineage>
</organism>
<dbReference type="InterPro" id="IPR023179">
    <property type="entry name" value="GTP-bd_ortho_bundle_sf"/>
</dbReference>
<accession>A0AAJ5YYA3</accession>
<keyword evidence="2" id="KW-0547">Nucleotide-binding</keyword>
<evidence type="ECO:0000313" key="8">
    <source>
        <dbReference type="Proteomes" id="UP001219567"/>
    </source>
</evidence>
<feature type="compositionally biased region" description="Acidic residues" evidence="5">
    <location>
        <begin position="269"/>
        <end position="314"/>
    </location>
</feature>
<dbReference type="Gene3D" id="3.40.50.300">
    <property type="entry name" value="P-loop containing nucleotide triphosphate hydrolases"/>
    <property type="match status" value="1"/>
</dbReference>
<evidence type="ECO:0000256" key="5">
    <source>
        <dbReference type="SAM" id="MobiDB-lite"/>
    </source>
</evidence>
<name>A0AAJ5YYA3_9BASI</name>
<dbReference type="Pfam" id="PF08701">
    <property type="entry name" value="GN3L_Grn1"/>
    <property type="match status" value="1"/>
</dbReference>
<feature type="compositionally biased region" description="Low complexity" evidence="5">
    <location>
        <begin position="598"/>
        <end position="608"/>
    </location>
</feature>
<feature type="region of interest" description="Disordered" evidence="5">
    <location>
        <begin position="265"/>
        <end position="316"/>
    </location>
</feature>
<keyword evidence="8" id="KW-1185">Reference proteome</keyword>
<proteinExistence type="predicted"/>
<reference evidence="7 8" key="1">
    <citation type="submission" date="2023-03" db="EMBL/GenBank/DDBJ databases">
        <title>Mating type loci evolution in Malassezia.</title>
        <authorList>
            <person name="Coelho M.A."/>
        </authorList>
    </citation>
    <scope>NUCLEOTIDE SEQUENCE [LARGE SCALE GENOMIC DNA]</scope>
    <source>
        <strain evidence="7 8">CBS 9725</strain>
    </source>
</reference>
<evidence type="ECO:0000256" key="2">
    <source>
        <dbReference type="ARBA" id="ARBA00022741"/>
    </source>
</evidence>
<dbReference type="PANTHER" id="PTHR11089">
    <property type="entry name" value="GTP-BINDING PROTEIN-RELATED"/>
    <property type="match status" value="1"/>
</dbReference>
<dbReference type="SUPFAM" id="SSF52540">
    <property type="entry name" value="P-loop containing nucleoside triphosphate hydrolases"/>
    <property type="match status" value="1"/>
</dbReference>
<evidence type="ECO:0000256" key="1">
    <source>
        <dbReference type="ARBA" id="ARBA00004123"/>
    </source>
</evidence>
<feature type="compositionally biased region" description="Basic residues" evidence="5">
    <location>
        <begin position="1"/>
        <end position="14"/>
    </location>
</feature>